<feature type="domain" description="DUF632" evidence="1">
    <location>
        <begin position="1"/>
        <end position="130"/>
    </location>
</feature>
<dbReference type="Pfam" id="PF04782">
    <property type="entry name" value="DUF632"/>
    <property type="match status" value="1"/>
</dbReference>
<dbReference type="PANTHER" id="PTHR21450">
    <property type="entry name" value="PROTEIN ALTERED PHOSPHATE STARVATION RESPONSE 1"/>
    <property type="match status" value="1"/>
</dbReference>
<name>A0A7J0GG55_9ERIC</name>
<reference evidence="2 3" key="1">
    <citation type="submission" date="2019-07" db="EMBL/GenBank/DDBJ databases">
        <title>De Novo Assembly of kiwifruit Actinidia rufa.</title>
        <authorList>
            <person name="Sugita-Konishi S."/>
            <person name="Sato K."/>
            <person name="Mori E."/>
            <person name="Abe Y."/>
            <person name="Kisaki G."/>
            <person name="Hamano K."/>
            <person name="Suezawa K."/>
            <person name="Otani M."/>
            <person name="Fukuda T."/>
            <person name="Manabe T."/>
            <person name="Gomi K."/>
            <person name="Tabuchi M."/>
            <person name="Akimitsu K."/>
            <person name="Kataoka I."/>
        </authorList>
    </citation>
    <scope>NUCLEOTIDE SEQUENCE [LARGE SCALE GENOMIC DNA]</scope>
    <source>
        <strain evidence="3">cv. Fuchu</strain>
    </source>
</reference>
<gene>
    <name evidence="2" type="ORF">Acr_21g0003850</name>
</gene>
<accession>A0A7J0GG55</accession>
<proteinExistence type="predicted"/>
<sequence length="247" mass="28520">MWKAMLKCHQKQFQATMESKTRSLRRNTGSRGDPRLRATVELEMELRTWCNRFGDWITSQKSFIESLNEWLLRCLFHEPEETPDGIVPFSPGRIGAPPIFVISNDWFQAMETISETGVANAMRNFASNLRELWDKQDEEQRQSLKAEYLSKDFERRLQTLHMERGKLERNQDVTLDKNQIEGRERARHKEAVKLVHNAASTSLQSGLIPIFEALGNFTSEALKAYEHVRIENAGQQHPEGQGNSNCS</sequence>
<comment type="caution">
    <text evidence="2">The sequence shown here is derived from an EMBL/GenBank/DDBJ whole genome shotgun (WGS) entry which is preliminary data.</text>
</comment>
<dbReference type="InterPro" id="IPR006867">
    <property type="entry name" value="DUF632"/>
</dbReference>
<dbReference type="EMBL" id="BJWL01000021">
    <property type="protein sequence ID" value="GFZ09786.1"/>
    <property type="molecule type" value="Genomic_DNA"/>
</dbReference>
<dbReference type="AlphaFoldDB" id="A0A7J0GG55"/>
<dbReference type="Proteomes" id="UP000585474">
    <property type="component" value="Unassembled WGS sequence"/>
</dbReference>
<dbReference type="PANTHER" id="PTHR21450:SF2">
    <property type="entry name" value="FAMILY PROTEIN, PUTATIVE (DUF630 AND DUF632)-RELATED"/>
    <property type="match status" value="1"/>
</dbReference>
<dbReference type="OrthoDB" id="1925648at2759"/>
<keyword evidence="3" id="KW-1185">Reference proteome</keyword>
<evidence type="ECO:0000259" key="1">
    <source>
        <dbReference type="Pfam" id="PF04782"/>
    </source>
</evidence>
<organism evidence="2 3">
    <name type="scientific">Actinidia rufa</name>
    <dbReference type="NCBI Taxonomy" id="165716"/>
    <lineage>
        <taxon>Eukaryota</taxon>
        <taxon>Viridiplantae</taxon>
        <taxon>Streptophyta</taxon>
        <taxon>Embryophyta</taxon>
        <taxon>Tracheophyta</taxon>
        <taxon>Spermatophyta</taxon>
        <taxon>Magnoliopsida</taxon>
        <taxon>eudicotyledons</taxon>
        <taxon>Gunneridae</taxon>
        <taxon>Pentapetalae</taxon>
        <taxon>asterids</taxon>
        <taxon>Ericales</taxon>
        <taxon>Actinidiaceae</taxon>
        <taxon>Actinidia</taxon>
    </lineage>
</organism>
<evidence type="ECO:0000313" key="2">
    <source>
        <dbReference type="EMBL" id="GFZ09786.1"/>
    </source>
</evidence>
<evidence type="ECO:0000313" key="3">
    <source>
        <dbReference type="Proteomes" id="UP000585474"/>
    </source>
</evidence>
<protein>
    <submittedName>
        <fullName evidence="2">DUF630 family protein, putative</fullName>
    </submittedName>
</protein>